<sequence>MGISDLVLKKKSPEILKALDESPTHVRSLRKRIGGSASTIQTRIREMEEENIIEEKRQDNFPFKKILELTDLGENIADIMRNFEGLEQKRMIETVAFEREKDKLKWPLLFLFKHGEQGNTKIQKLTFLGKHELGIQIPYNFNPYQHGPFSKELAKDMGKLLTLGLVDPLENQYKLTEEGRKLAGEIYENLSSSEKQSIEELEKYSKLSLRRLLNRVYKKYPAESGSPNV</sequence>
<name>A0A133URV3_9EURY</name>
<dbReference type="EMBL" id="LHXR01000057">
    <property type="protein sequence ID" value="KXA96846.1"/>
    <property type="molecule type" value="Genomic_DNA"/>
</dbReference>
<dbReference type="Pfam" id="PF01638">
    <property type="entry name" value="HxlR"/>
    <property type="match status" value="1"/>
</dbReference>
<gene>
    <name evidence="2" type="ORF">AKJ37_04270</name>
</gene>
<evidence type="ECO:0000313" key="3">
    <source>
        <dbReference type="Proteomes" id="UP000070463"/>
    </source>
</evidence>
<reference evidence="2 3" key="1">
    <citation type="journal article" date="2016" name="Sci. Rep.">
        <title>Metabolic traits of an uncultured archaeal lineage -MSBL1- from brine pools of the Red Sea.</title>
        <authorList>
            <person name="Mwirichia R."/>
            <person name="Alam I."/>
            <person name="Rashid M."/>
            <person name="Vinu M."/>
            <person name="Ba-Alawi W."/>
            <person name="Anthony Kamau A."/>
            <person name="Kamanda Ngugi D."/>
            <person name="Goker M."/>
            <person name="Klenk H.P."/>
            <person name="Bajic V."/>
            <person name="Stingl U."/>
        </authorList>
    </citation>
    <scope>NUCLEOTIDE SEQUENCE [LARGE SCALE GENOMIC DNA]</scope>
    <source>
        <strain evidence="2">SCGC-AAA259I09</strain>
    </source>
</reference>
<evidence type="ECO:0000259" key="1">
    <source>
        <dbReference type="Pfam" id="PF01638"/>
    </source>
</evidence>
<dbReference type="SUPFAM" id="SSF46785">
    <property type="entry name" value="Winged helix' DNA-binding domain"/>
    <property type="match status" value="1"/>
</dbReference>
<accession>A0A133URV3</accession>
<dbReference type="InterPro" id="IPR002577">
    <property type="entry name" value="HTH_HxlR"/>
</dbReference>
<feature type="domain" description="HTH hxlR-type" evidence="1">
    <location>
        <begin position="15"/>
        <end position="85"/>
    </location>
</feature>
<keyword evidence="3" id="KW-1185">Reference proteome</keyword>
<dbReference type="InterPro" id="IPR036388">
    <property type="entry name" value="WH-like_DNA-bd_sf"/>
</dbReference>
<dbReference type="Gene3D" id="1.10.10.10">
    <property type="entry name" value="Winged helix-like DNA-binding domain superfamily/Winged helix DNA-binding domain"/>
    <property type="match status" value="1"/>
</dbReference>
<dbReference type="InterPro" id="IPR036390">
    <property type="entry name" value="WH_DNA-bd_sf"/>
</dbReference>
<comment type="caution">
    <text evidence="2">The sequence shown here is derived from an EMBL/GenBank/DDBJ whole genome shotgun (WGS) entry which is preliminary data.</text>
</comment>
<dbReference type="Proteomes" id="UP000070463">
    <property type="component" value="Unassembled WGS sequence"/>
</dbReference>
<proteinExistence type="predicted"/>
<organism evidence="2 3">
    <name type="scientific">candidate division MSBL1 archaeon SCGC-AAA259I09</name>
    <dbReference type="NCBI Taxonomy" id="1698267"/>
    <lineage>
        <taxon>Archaea</taxon>
        <taxon>Methanobacteriati</taxon>
        <taxon>Methanobacteriota</taxon>
        <taxon>candidate division MSBL1</taxon>
    </lineage>
</organism>
<evidence type="ECO:0000313" key="2">
    <source>
        <dbReference type="EMBL" id="KXA96846.1"/>
    </source>
</evidence>
<protein>
    <recommendedName>
        <fullName evidence="1">HTH hxlR-type domain-containing protein</fullName>
    </recommendedName>
</protein>
<dbReference type="AlphaFoldDB" id="A0A133URV3"/>